<organism evidence="2 3">
    <name type="scientific">Phialocephala subalpina</name>
    <dbReference type="NCBI Taxonomy" id="576137"/>
    <lineage>
        <taxon>Eukaryota</taxon>
        <taxon>Fungi</taxon>
        <taxon>Dikarya</taxon>
        <taxon>Ascomycota</taxon>
        <taxon>Pezizomycotina</taxon>
        <taxon>Leotiomycetes</taxon>
        <taxon>Helotiales</taxon>
        <taxon>Mollisiaceae</taxon>
        <taxon>Phialocephala</taxon>
        <taxon>Phialocephala fortinii species complex</taxon>
    </lineage>
</organism>
<gene>
    <name evidence="2" type="ORF">PAC_04195</name>
</gene>
<evidence type="ECO:0000313" key="3">
    <source>
        <dbReference type="Proteomes" id="UP000184330"/>
    </source>
</evidence>
<dbReference type="STRING" id="576137.A0A1L7WNF5"/>
<sequence>MPNLPAKNQQTSSFQNQQPQNQQSQTTQPQTQKPTTQIQPVSYQPIPRKPVPVSNVPVSYQPIPVTNQTGPTIPTPQPPSPVQPSSSTQSPPPKRRKLTALAEKYGQPPLTPLFGTDPIESAEQVQRARFDGFTTADLHAIEAFAPTSTEDGLLLPPNSPIHPLFAFDRWDFPSPNHVAKYPLNDDRPGIWENPLVWEVLEPVLQLASFIISHGHVWGWWHSLLFGAVNFVDMAELLPIFQSGNEQYTRARCPDPSLHATDEAKTALQKKFRSSATAIQWAFQSAVHDNYSAFEMFEPLMSTNLNPAERALEIFRAANTVLHETGHAMWDIWTTNALQLLPEPFFEDERTSELGFSAENSMFGGVTEQLISLLDASLGKERLPAATILAEVHGRVVWERHLLILHDRSSWDTICHSEYTEGFPVLQPVYNDYCTKEEWPIPVIWFFKIHNPEFWNVHVRHWGAESTRMGPKTIGGRQVVPDTTVGRPSKQTPGRVFTREWYHSDRVQLSVSPAIMSQNEIDATESENKRRNYAQFLIETMYDQDQEMRNRNTVLPQSLMVGPPRPPAANPTNPVDPTNPNPPPSPDSLPDLVPIPPRFDEITKYLLSKYQRLALDTLNFRIAEHTLYHYILHEGGLSLTATEWREFLVYCNSGQIGPHLFLYRRTGVSTGVVRKIMNGWPSLSDPKGVKIVAKERPDSFIRPSTDIMKAFTKYAQRAISRYRRTGVSTGVVRKIMNGWPSLSDPKGVKIVAKERPDSFIRPSTDIMKAFTKYAQRAM</sequence>
<dbReference type="Proteomes" id="UP000184330">
    <property type="component" value="Unassembled WGS sequence"/>
</dbReference>
<feature type="region of interest" description="Disordered" evidence="1">
    <location>
        <begin position="556"/>
        <end position="590"/>
    </location>
</feature>
<protein>
    <submittedName>
        <fullName evidence="2">Uncharacterized protein</fullName>
    </submittedName>
</protein>
<feature type="region of interest" description="Disordered" evidence="1">
    <location>
        <begin position="1"/>
        <end position="95"/>
    </location>
</feature>
<evidence type="ECO:0000313" key="2">
    <source>
        <dbReference type="EMBL" id="CZR54311.1"/>
    </source>
</evidence>
<dbReference type="OrthoDB" id="10254945at2759"/>
<accession>A0A1L7WNF5</accession>
<feature type="compositionally biased region" description="Pro residues" evidence="1">
    <location>
        <begin position="576"/>
        <end position="590"/>
    </location>
</feature>
<reference evidence="2 3" key="1">
    <citation type="submission" date="2016-03" db="EMBL/GenBank/DDBJ databases">
        <authorList>
            <person name="Ploux O."/>
        </authorList>
    </citation>
    <scope>NUCLEOTIDE SEQUENCE [LARGE SCALE GENOMIC DNA]</scope>
    <source>
        <strain evidence="2 3">UAMH 11012</strain>
    </source>
</reference>
<keyword evidence="3" id="KW-1185">Reference proteome</keyword>
<feature type="compositionally biased region" description="Pro residues" evidence="1">
    <location>
        <begin position="73"/>
        <end position="82"/>
    </location>
</feature>
<feature type="region of interest" description="Disordered" evidence="1">
    <location>
        <begin position="469"/>
        <end position="492"/>
    </location>
</feature>
<proteinExistence type="predicted"/>
<feature type="compositionally biased region" description="Low complexity" evidence="1">
    <location>
        <begin position="8"/>
        <end position="39"/>
    </location>
</feature>
<dbReference type="AlphaFoldDB" id="A0A1L7WNF5"/>
<dbReference type="EMBL" id="FJOG01000005">
    <property type="protein sequence ID" value="CZR54311.1"/>
    <property type="molecule type" value="Genomic_DNA"/>
</dbReference>
<evidence type="ECO:0000256" key="1">
    <source>
        <dbReference type="SAM" id="MobiDB-lite"/>
    </source>
</evidence>
<name>A0A1L7WNF5_9HELO</name>